<name>A0A545SYP7_9PROT</name>
<keyword evidence="3" id="KW-0998">Cell outer membrane</keyword>
<evidence type="ECO:0000256" key="3">
    <source>
        <dbReference type="ARBA" id="ARBA00023237"/>
    </source>
</evidence>
<dbReference type="InterPro" id="IPR006664">
    <property type="entry name" value="OMP_bac"/>
</dbReference>
<dbReference type="RefSeq" id="WP_142899857.1">
    <property type="nucleotide sequence ID" value="NZ_ML660070.1"/>
</dbReference>
<sequence>MLKKFLFSGVATSVLFASATTASAIIYDDDMSEARNMTPAGSTFEGELAREYKDFFIYEADKMYDWPDADHFAEKALIANSGQRVMPEKPKDWSIDSVHMGELNAARDKLVSALDEGGRDLAPREAAIAQARYDCWVEQQEEGHQPAHIAACRIEFDAAMANLDAAMQPKLAEAEVTTTQTETLVVDDEVAREVVYFDWNEAELKPDAQAKLNRFVDEMREMQNIVLYVEGHADRSGPADYNLSLSKERAEEVRSQLIKQGLNVGEIEDLKIEAEGESEPAVVTADGVREPENRRVEIVARGVSAEMVQTTTTTITQDQ</sequence>
<comment type="subcellular location">
    <subcellularLocation>
        <location evidence="1">Cell outer membrane</location>
    </subcellularLocation>
</comment>
<dbReference type="Pfam" id="PF00691">
    <property type="entry name" value="OmpA"/>
    <property type="match status" value="1"/>
</dbReference>
<evidence type="ECO:0000313" key="8">
    <source>
        <dbReference type="Proteomes" id="UP000315252"/>
    </source>
</evidence>
<organism evidence="7 8">
    <name type="scientific">Denitrobaculum tricleocarpae</name>
    <dbReference type="NCBI Taxonomy" id="2591009"/>
    <lineage>
        <taxon>Bacteria</taxon>
        <taxon>Pseudomonadati</taxon>
        <taxon>Pseudomonadota</taxon>
        <taxon>Alphaproteobacteria</taxon>
        <taxon>Rhodospirillales</taxon>
        <taxon>Rhodospirillaceae</taxon>
        <taxon>Denitrobaculum</taxon>
    </lineage>
</organism>
<dbReference type="InterPro" id="IPR006665">
    <property type="entry name" value="OmpA-like"/>
</dbReference>
<feature type="chain" id="PRO_5021829159" evidence="5">
    <location>
        <begin position="25"/>
        <end position="319"/>
    </location>
</feature>
<evidence type="ECO:0000313" key="7">
    <source>
        <dbReference type="EMBL" id="TQV70092.1"/>
    </source>
</evidence>
<keyword evidence="2 4" id="KW-0472">Membrane</keyword>
<dbReference type="PANTHER" id="PTHR30329">
    <property type="entry name" value="STATOR ELEMENT OF FLAGELLAR MOTOR COMPLEX"/>
    <property type="match status" value="1"/>
</dbReference>
<feature type="signal peptide" evidence="5">
    <location>
        <begin position="1"/>
        <end position="24"/>
    </location>
</feature>
<dbReference type="AlphaFoldDB" id="A0A545SYP7"/>
<protein>
    <submittedName>
        <fullName evidence="7">OmpA family protein</fullName>
    </submittedName>
</protein>
<gene>
    <name evidence="7" type="ORF">FKG95_28430</name>
</gene>
<dbReference type="PRINTS" id="PR01021">
    <property type="entry name" value="OMPADOMAIN"/>
</dbReference>
<dbReference type="SUPFAM" id="SSF103088">
    <property type="entry name" value="OmpA-like"/>
    <property type="match status" value="1"/>
</dbReference>
<dbReference type="PANTHER" id="PTHR30329:SF21">
    <property type="entry name" value="LIPOPROTEIN YIAD-RELATED"/>
    <property type="match status" value="1"/>
</dbReference>
<dbReference type="InterPro" id="IPR036737">
    <property type="entry name" value="OmpA-like_sf"/>
</dbReference>
<keyword evidence="5" id="KW-0732">Signal</keyword>
<accession>A0A545SYP7</accession>
<dbReference type="PROSITE" id="PS51123">
    <property type="entry name" value="OMPA_2"/>
    <property type="match status" value="1"/>
</dbReference>
<evidence type="ECO:0000256" key="2">
    <source>
        <dbReference type="ARBA" id="ARBA00023136"/>
    </source>
</evidence>
<dbReference type="EMBL" id="VHSH01000019">
    <property type="protein sequence ID" value="TQV70092.1"/>
    <property type="molecule type" value="Genomic_DNA"/>
</dbReference>
<keyword evidence="8" id="KW-1185">Reference proteome</keyword>
<evidence type="ECO:0000256" key="1">
    <source>
        <dbReference type="ARBA" id="ARBA00004442"/>
    </source>
</evidence>
<dbReference type="CDD" id="cd07185">
    <property type="entry name" value="OmpA_C-like"/>
    <property type="match status" value="1"/>
</dbReference>
<evidence type="ECO:0000259" key="6">
    <source>
        <dbReference type="PROSITE" id="PS51123"/>
    </source>
</evidence>
<comment type="caution">
    <text evidence="7">The sequence shown here is derived from an EMBL/GenBank/DDBJ whole genome shotgun (WGS) entry which is preliminary data.</text>
</comment>
<proteinExistence type="predicted"/>
<evidence type="ECO:0000256" key="5">
    <source>
        <dbReference type="SAM" id="SignalP"/>
    </source>
</evidence>
<dbReference type="OrthoDB" id="189250at2"/>
<dbReference type="GO" id="GO:0009279">
    <property type="term" value="C:cell outer membrane"/>
    <property type="evidence" value="ECO:0007669"/>
    <property type="project" value="UniProtKB-SubCell"/>
</dbReference>
<reference evidence="7 8" key="1">
    <citation type="submission" date="2019-06" db="EMBL/GenBank/DDBJ databases">
        <title>Whole genome sequence for Rhodospirillaceae sp. R148.</title>
        <authorList>
            <person name="Wang G."/>
        </authorList>
    </citation>
    <scope>NUCLEOTIDE SEQUENCE [LARGE SCALE GENOMIC DNA]</scope>
    <source>
        <strain evidence="7 8">R148</strain>
    </source>
</reference>
<feature type="domain" description="OmpA-like" evidence="6">
    <location>
        <begin position="186"/>
        <end position="304"/>
    </location>
</feature>
<dbReference type="Gene3D" id="3.30.1330.60">
    <property type="entry name" value="OmpA-like domain"/>
    <property type="match status" value="1"/>
</dbReference>
<dbReference type="InterPro" id="IPR050330">
    <property type="entry name" value="Bact_OuterMem_StrucFunc"/>
</dbReference>
<dbReference type="Proteomes" id="UP000315252">
    <property type="component" value="Unassembled WGS sequence"/>
</dbReference>
<evidence type="ECO:0000256" key="4">
    <source>
        <dbReference type="PROSITE-ProRule" id="PRU00473"/>
    </source>
</evidence>